<dbReference type="Proteomes" id="UP001356428">
    <property type="component" value="Chromosome"/>
</dbReference>
<sequence>MTLVDSDFETHSDSRAETLFTGYRLGGLTLPNRVVMAPMTRVRAAAGGLATPSMATYYAQRATAGLIVSEGVQPSLIGQSNPGTPGLHTDEQVASWRPVTAAVHANGGRIFAQIMHGGRVSHPDTNGLVPVGPSAVPAVGEVFTPTGPQTAPMPRALETAEVPEHAQSYAAAARRAVDAGFDGVELHGANGYLISQFLSSNANLRTDRYGGSVANRVRFAVEAVEATIDAVGAARTGIRLSPGGTFWGVEEKDVPELYAVLLGELARLEPAYVHLEATVEEEILVALRRAWPGALIMNPVLPMGARRAERPDADRWLGLGADLISFGRAFIANPDLVERLRAGLPLAAEDAETYFQGGDAGYVTYPAYQHAG</sequence>
<protein>
    <submittedName>
        <fullName evidence="2">Alkene reductase</fullName>
    </submittedName>
</protein>
<organism evidence="2 3">
    <name type="scientific">Streptomyces cyaneofuscatus</name>
    <dbReference type="NCBI Taxonomy" id="66883"/>
    <lineage>
        <taxon>Bacteria</taxon>
        <taxon>Bacillati</taxon>
        <taxon>Actinomycetota</taxon>
        <taxon>Actinomycetes</taxon>
        <taxon>Kitasatosporales</taxon>
        <taxon>Streptomycetaceae</taxon>
        <taxon>Streptomyces</taxon>
    </lineage>
</organism>
<reference evidence="2 3" key="1">
    <citation type="submission" date="2022-10" db="EMBL/GenBank/DDBJ databases">
        <title>The complete genomes of actinobacterial strains from the NBC collection.</title>
        <authorList>
            <person name="Joergensen T.S."/>
            <person name="Alvarez Arevalo M."/>
            <person name="Sterndorff E.B."/>
            <person name="Faurdal D."/>
            <person name="Vuksanovic O."/>
            <person name="Mourched A.-S."/>
            <person name="Charusanti P."/>
            <person name="Shaw S."/>
            <person name="Blin K."/>
            <person name="Weber T."/>
        </authorList>
    </citation>
    <scope>NUCLEOTIDE SEQUENCE [LARGE SCALE GENOMIC DNA]</scope>
    <source>
        <strain evidence="2 3">NBC 01792</strain>
    </source>
</reference>
<dbReference type="SUPFAM" id="SSF51395">
    <property type="entry name" value="FMN-linked oxidoreductases"/>
    <property type="match status" value="1"/>
</dbReference>
<dbReference type="InterPro" id="IPR045247">
    <property type="entry name" value="Oye-like"/>
</dbReference>
<dbReference type="PANTHER" id="PTHR22893:SF91">
    <property type="entry name" value="NADPH DEHYDROGENASE 2-RELATED"/>
    <property type="match status" value="1"/>
</dbReference>
<proteinExistence type="predicted"/>
<gene>
    <name evidence="2" type="ORF">OG849_19235</name>
</gene>
<dbReference type="Gene3D" id="3.20.20.70">
    <property type="entry name" value="Aldolase class I"/>
    <property type="match status" value="1"/>
</dbReference>
<feature type="domain" description="NADH:flavin oxidoreductase/NADH oxidase N-terminal" evidence="1">
    <location>
        <begin position="19"/>
        <end position="346"/>
    </location>
</feature>
<dbReference type="PANTHER" id="PTHR22893">
    <property type="entry name" value="NADH OXIDOREDUCTASE-RELATED"/>
    <property type="match status" value="1"/>
</dbReference>
<keyword evidence="3" id="KW-1185">Reference proteome</keyword>
<dbReference type="RefSeq" id="WP_326704497.1">
    <property type="nucleotide sequence ID" value="NZ_CP109083.1"/>
</dbReference>
<dbReference type="CDD" id="cd02933">
    <property type="entry name" value="OYE_like_FMN"/>
    <property type="match status" value="1"/>
</dbReference>
<evidence type="ECO:0000313" key="2">
    <source>
        <dbReference type="EMBL" id="WSB09216.1"/>
    </source>
</evidence>
<name>A0ABZ1EYY8_9ACTN</name>
<evidence type="ECO:0000259" key="1">
    <source>
        <dbReference type="Pfam" id="PF00724"/>
    </source>
</evidence>
<dbReference type="InterPro" id="IPR001155">
    <property type="entry name" value="OxRdtase_FMN_N"/>
</dbReference>
<evidence type="ECO:0000313" key="3">
    <source>
        <dbReference type="Proteomes" id="UP001356428"/>
    </source>
</evidence>
<dbReference type="EMBL" id="CP109083">
    <property type="protein sequence ID" value="WSB09216.1"/>
    <property type="molecule type" value="Genomic_DNA"/>
</dbReference>
<dbReference type="InterPro" id="IPR013785">
    <property type="entry name" value="Aldolase_TIM"/>
</dbReference>
<dbReference type="Pfam" id="PF00724">
    <property type="entry name" value="Oxidored_FMN"/>
    <property type="match status" value="1"/>
</dbReference>
<accession>A0ABZ1EYY8</accession>